<evidence type="ECO:0000313" key="2">
    <source>
        <dbReference type="Proteomes" id="UP000199245"/>
    </source>
</evidence>
<organism evidence="1 2">
    <name type="scientific">Bradyrhizobium brasilense</name>
    <dbReference type="NCBI Taxonomy" id="1419277"/>
    <lineage>
        <taxon>Bacteria</taxon>
        <taxon>Pseudomonadati</taxon>
        <taxon>Pseudomonadota</taxon>
        <taxon>Alphaproteobacteria</taxon>
        <taxon>Hyphomicrobiales</taxon>
        <taxon>Nitrobacteraceae</taxon>
        <taxon>Bradyrhizobium</taxon>
    </lineage>
</organism>
<dbReference type="Proteomes" id="UP000199245">
    <property type="component" value="Unassembled WGS sequence"/>
</dbReference>
<gene>
    <name evidence="1" type="ORF">SAMN05216337_104544</name>
</gene>
<evidence type="ECO:0000313" key="1">
    <source>
        <dbReference type="EMBL" id="SDF12482.1"/>
    </source>
</evidence>
<dbReference type="AlphaFoldDB" id="A0A1G7IIF6"/>
<sequence length="202" mass="23265">MTVADLYIQAFSNASLDERRNRRHAMSQANRNANLNEPIFHPVSHYNSPGDVLNDARLSTDEKRVILSSWASDMYVVESQPALREVPGIPYRLRLADILAALKRLDDEEDPPPRGGMAMQLPRLSKPVPAVCDSERHAATKRHRPLKVSRADARWTREANVRRYRKLLDTQLTDAERSFIRRRLVEELKGLITSRSERHHKN</sequence>
<dbReference type="RefSeq" id="WP_092088755.1">
    <property type="nucleotide sequence ID" value="NZ_FMZW01000045.1"/>
</dbReference>
<dbReference type="EMBL" id="FMZW01000045">
    <property type="protein sequence ID" value="SDF12482.1"/>
    <property type="molecule type" value="Genomic_DNA"/>
</dbReference>
<reference evidence="1 2" key="1">
    <citation type="submission" date="2016-10" db="EMBL/GenBank/DDBJ databases">
        <authorList>
            <person name="de Groot N.N."/>
        </authorList>
    </citation>
    <scope>NUCLEOTIDE SEQUENCE [LARGE SCALE GENOMIC DNA]</scope>
    <source>
        <strain evidence="1 2">R5</strain>
    </source>
</reference>
<name>A0A1G7IIF6_9BRAD</name>
<accession>A0A1G7IIF6</accession>
<protein>
    <submittedName>
        <fullName evidence="1">Uncharacterized protein</fullName>
    </submittedName>
</protein>
<proteinExistence type="predicted"/>